<dbReference type="PATRIC" id="fig|394096.3.peg.2759"/>
<dbReference type="PANTHER" id="PTHR32332">
    <property type="entry name" value="2-NITROPROPANE DIOXYGENASE"/>
    <property type="match status" value="1"/>
</dbReference>
<dbReference type="CDD" id="cd04730">
    <property type="entry name" value="NPD_like"/>
    <property type="match status" value="1"/>
</dbReference>
<gene>
    <name evidence="4" type="ORF">DB31_6661</name>
</gene>
<dbReference type="EMBL" id="JMCB01000004">
    <property type="protein sequence ID" value="KFE69686.1"/>
    <property type="molecule type" value="Genomic_DNA"/>
</dbReference>
<dbReference type="SUPFAM" id="SSF51412">
    <property type="entry name" value="Inosine monophosphate dehydrogenase (IMPDH)"/>
    <property type="match status" value="1"/>
</dbReference>
<dbReference type="InterPro" id="IPR013785">
    <property type="entry name" value="Aldolase_TIM"/>
</dbReference>
<dbReference type="InterPro" id="IPR004136">
    <property type="entry name" value="NMO"/>
</dbReference>
<dbReference type="Pfam" id="PF03060">
    <property type="entry name" value="NMO"/>
    <property type="match status" value="1"/>
</dbReference>
<reference evidence="4 5" key="1">
    <citation type="submission" date="2014-04" db="EMBL/GenBank/DDBJ databases">
        <title>Genome assembly of Hyalangium minutum DSM 14724.</title>
        <authorList>
            <person name="Sharma G."/>
            <person name="Subramanian S."/>
        </authorList>
    </citation>
    <scope>NUCLEOTIDE SEQUENCE [LARGE SCALE GENOMIC DNA]</scope>
    <source>
        <strain evidence="4 5">DSM 14724</strain>
    </source>
</reference>
<dbReference type="PANTHER" id="PTHR32332:SF20">
    <property type="entry name" value="2-NITROPROPANE DIOXYGENASE-LIKE PROTEIN"/>
    <property type="match status" value="1"/>
</dbReference>
<keyword evidence="1" id="KW-0285">Flavoprotein</keyword>
<organism evidence="4 5">
    <name type="scientific">Hyalangium minutum</name>
    <dbReference type="NCBI Taxonomy" id="394096"/>
    <lineage>
        <taxon>Bacteria</taxon>
        <taxon>Pseudomonadati</taxon>
        <taxon>Myxococcota</taxon>
        <taxon>Myxococcia</taxon>
        <taxon>Myxococcales</taxon>
        <taxon>Cystobacterineae</taxon>
        <taxon>Archangiaceae</taxon>
        <taxon>Hyalangium</taxon>
    </lineage>
</organism>
<dbReference type="OrthoDB" id="9778912at2"/>
<dbReference type="RefSeq" id="WP_063769222.1">
    <property type="nucleotide sequence ID" value="NZ_JMCB01000004.1"/>
</dbReference>
<proteinExistence type="predicted"/>
<keyword evidence="3" id="KW-0560">Oxidoreductase</keyword>
<evidence type="ECO:0000256" key="1">
    <source>
        <dbReference type="ARBA" id="ARBA00022630"/>
    </source>
</evidence>
<evidence type="ECO:0000313" key="4">
    <source>
        <dbReference type="EMBL" id="KFE69686.1"/>
    </source>
</evidence>
<dbReference type="STRING" id="394096.DB31_6661"/>
<dbReference type="Proteomes" id="UP000028725">
    <property type="component" value="Unassembled WGS sequence"/>
</dbReference>
<accession>A0A085WPS3</accession>
<dbReference type="AlphaFoldDB" id="A0A085WPS3"/>
<evidence type="ECO:0000256" key="2">
    <source>
        <dbReference type="ARBA" id="ARBA00022643"/>
    </source>
</evidence>
<evidence type="ECO:0000256" key="3">
    <source>
        <dbReference type="ARBA" id="ARBA00023002"/>
    </source>
</evidence>
<protein>
    <submittedName>
        <fullName evidence="4">Enoyl-reductase</fullName>
    </submittedName>
</protein>
<dbReference type="Gene3D" id="3.20.20.70">
    <property type="entry name" value="Aldolase class I"/>
    <property type="match status" value="1"/>
</dbReference>
<dbReference type="GO" id="GO:0018580">
    <property type="term" value="F:nitronate monooxygenase activity"/>
    <property type="evidence" value="ECO:0007669"/>
    <property type="project" value="InterPro"/>
</dbReference>
<sequence>MSDTSLQPRDVLPSRLAREYGVDVPFVGAGMAFVGGPRLAAAVSNAGGLGMLGTGPIPPAVVAGLVQATRGMTSRPFGINFIVANGSPTGDQPFTTDEHIEVCVQQGVKLVTFHWNVPPERWVRRLHEAGARVWMQVGSVTQAREAVAVGVDGVIVQGVEAGGHVRGTTPLLTLLPEVIAAVAPRLVLAAGGIVDGASAAAAFSAGAEGVWVGTRLVASEESDAHPEYKQRLAAANTSTAVTTLFGPEWPGQPMRVLRNRVVSEWAGREGQVPPPQPGVSIGRAMMGPVPYEMPKFSAILPMPGVTGDFEEMCLAAGEGVSRIHDIRPVAQIVDEMIRDAAQALRTARK</sequence>
<evidence type="ECO:0000313" key="5">
    <source>
        <dbReference type="Proteomes" id="UP000028725"/>
    </source>
</evidence>
<comment type="caution">
    <text evidence="4">The sequence shown here is derived from an EMBL/GenBank/DDBJ whole genome shotgun (WGS) entry which is preliminary data.</text>
</comment>
<name>A0A085WPS3_9BACT</name>
<keyword evidence="5" id="KW-1185">Reference proteome</keyword>
<keyword evidence="2" id="KW-0288">FMN</keyword>